<dbReference type="PROSITE" id="PS00122">
    <property type="entry name" value="CARBOXYLESTERASE_B_1"/>
    <property type="match status" value="1"/>
</dbReference>
<evidence type="ECO:0000259" key="5">
    <source>
        <dbReference type="Pfam" id="PF00135"/>
    </source>
</evidence>
<dbReference type="STRING" id="2025994.A0A2T2ZTH6"/>
<dbReference type="InterPro" id="IPR019826">
    <property type="entry name" value="Carboxylesterase_B_AS"/>
</dbReference>
<proteinExistence type="inferred from homology"/>
<evidence type="ECO:0000256" key="4">
    <source>
        <dbReference type="SAM" id="MobiDB-lite"/>
    </source>
</evidence>
<dbReference type="OrthoDB" id="408631at2759"/>
<dbReference type="AlphaFoldDB" id="A0A2T2ZTH6"/>
<dbReference type="GO" id="GO:0016787">
    <property type="term" value="F:hydrolase activity"/>
    <property type="evidence" value="ECO:0007669"/>
    <property type="project" value="UniProtKB-KW"/>
</dbReference>
<feature type="region of interest" description="Disordered" evidence="4">
    <location>
        <begin position="481"/>
        <end position="509"/>
    </location>
</feature>
<evidence type="ECO:0000256" key="2">
    <source>
        <dbReference type="ARBA" id="ARBA00022801"/>
    </source>
</evidence>
<dbReference type="EMBL" id="KZ678722">
    <property type="protein sequence ID" value="PSR76211.1"/>
    <property type="molecule type" value="Genomic_DNA"/>
</dbReference>
<evidence type="ECO:0000313" key="7">
    <source>
        <dbReference type="Proteomes" id="UP000241462"/>
    </source>
</evidence>
<organism evidence="6 7">
    <name type="scientific">Coniella lustricola</name>
    <dbReference type="NCBI Taxonomy" id="2025994"/>
    <lineage>
        <taxon>Eukaryota</taxon>
        <taxon>Fungi</taxon>
        <taxon>Dikarya</taxon>
        <taxon>Ascomycota</taxon>
        <taxon>Pezizomycotina</taxon>
        <taxon>Sordariomycetes</taxon>
        <taxon>Sordariomycetidae</taxon>
        <taxon>Diaporthales</taxon>
        <taxon>Schizoparmaceae</taxon>
        <taxon>Coniella</taxon>
    </lineage>
</organism>
<dbReference type="SUPFAM" id="SSF53474">
    <property type="entry name" value="alpha/beta-Hydrolases"/>
    <property type="match status" value="1"/>
</dbReference>
<dbReference type="Gene3D" id="3.40.50.1820">
    <property type="entry name" value="alpha/beta hydrolase"/>
    <property type="match status" value="1"/>
</dbReference>
<feature type="domain" description="Carboxylesterase type B" evidence="5">
    <location>
        <begin position="7"/>
        <end position="537"/>
    </location>
</feature>
<accession>A0A2T2ZTH6</accession>
<dbReference type="InParanoid" id="A0A2T2ZTH6"/>
<dbReference type="PANTHER" id="PTHR11559">
    <property type="entry name" value="CARBOXYLESTERASE"/>
    <property type="match status" value="1"/>
</dbReference>
<keyword evidence="7" id="KW-1185">Reference proteome</keyword>
<dbReference type="EC" id="3.1.1.-" evidence="3"/>
<dbReference type="Proteomes" id="UP000241462">
    <property type="component" value="Unassembled WGS sequence"/>
</dbReference>
<evidence type="ECO:0000256" key="1">
    <source>
        <dbReference type="ARBA" id="ARBA00005964"/>
    </source>
</evidence>
<gene>
    <name evidence="6" type="ORF">BD289DRAFT_179615</name>
</gene>
<dbReference type="InterPro" id="IPR050309">
    <property type="entry name" value="Type-B_Carboxylest/Lipase"/>
</dbReference>
<comment type="similarity">
    <text evidence="1 3">Belongs to the type-B carboxylesterase/lipase family.</text>
</comment>
<protein>
    <recommendedName>
        <fullName evidence="3">Carboxylic ester hydrolase</fullName>
        <ecNumber evidence="3">3.1.1.-</ecNumber>
    </recommendedName>
</protein>
<evidence type="ECO:0000313" key="6">
    <source>
        <dbReference type="EMBL" id="PSR76211.1"/>
    </source>
</evidence>
<evidence type="ECO:0000256" key="3">
    <source>
        <dbReference type="RuleBase" id="RU361235"/>
    </source>
</evidence>
<name>A0A2T2ZTH6_9PEZI</name>
<sequence>MPLSEPVLIETGLVAGAQSQHKPAVTEFRGVPFAASTAGSNRWRPPQPAEKWVGVRDCTRDGPIAPQLPPGPLYWTEEGKQPRQSEDCLNLNLWTPAQLADAGQPRYPVYVWIYGGKFLWGASTDNNFDGTSLAAKGVIVITFNYRLGILGWLAHPALSAESPHNASGNYGLLDQIACLKWVQRNITAFGGDPGRVTIGGQSAGSACVGLHLYGPESKGLFHGVISQSGTRHPRDPLISCLAPSYRTKQQAESEGEMILAEKQASNFAAMRAMSLDKLLEGNHRDDTTMWGPPPFYRACLDGWLFPRTYEETLLQGTMNDVPLLNGQNADESGNYTHPEFNDDDLQEAARIKYGAFADRWFELYGNEESSTNAALQKWNVACQDNSRVGPHLHHELWAQHARSDIFIYFWSHAPPERRGFRKDYPVPKAKGYTFFNGSRTGAYHAAEIPYVFDSLWTAPWDPYSDVDREVADRASELWTNFIKTGNPNNGGREDSERSPPPLLHWPTAAEDPGHVMELGKEMRLIPNSDNAEREGFWKEYFAAQKIW</sequence>
<reference evidence="6 7" key="1">
    <citation type="journal article" date="2018" name="Mycol. Prog.">
        <title>Coniella lustricola, a new species from submerged detritus.</title>
        <authorList>
            <person name="Raudabaugh D.B."/>
            <person name="Iturriaga T."/>
            <person name="Carver A."/>
            <person name="Mondo S."/>
            <person name="Pangilinan J."/>
            <person name="Lipzen A."/>
            <person name="He G."/>
            <person name="Amirebrahimi M."/>
            <person name="Grigoriev I.V."/>
            <person name="Miller A.N."/>
        </authorList>
    </citation>
    <scope>NUCLEOTIDE SEQUENCE [LARGE SCALE GENOMIC DNA]</scope>
    <source>
        <strain evidence="6 7">B22-T-1</strain>
    </source>
</reference>
<dbReference type="InterPro" id="IPR029058">
    <property type="entry name" value="AB_hydrolase_fold"/>
</dbReference>
<keyword evidence="2 3" id="KW-0378">Hydrolase</keyword>
<dbReference type="InterPro" id="IPR002018">
    <property type="entry name" value="CarbesteraseB"/>
</dbReference>
<dbReference type="Pfam" id="PF00135">
    <property type="entry name" value="COesterase"/>
    <property type="match status" value="1"/>
</dbReference>